<protein>
    <submittedName>
        <fullName evidence="2">Uncharacterized protein</fullName>
    </submittedName>
</protein>
<feature type="region of interest" description="Disordered" evidence="1">
    <location>
        <begin position="99"/>
        <end position="119"/>
    </location>
</feature>
<name>A0AAD8YBG8_9STRA</name>
<feature type="region of interest" description="Disordered" evidence="1">
    <location>
        <begin position="1"/>
        <end position="38"/>
    </location>
</feature>
<proteinExistence type="predicted"/>
<feature type="compositionally biased region" description="Low complexity" evidence="1">
    <location>
        <begin position="1"/>
        <end position="19"/>
    </location>
</feature>
<evidence type="ECO:0000313" key="2">
    <source>
        <dbReference type="EMBL" id="KAK1742480.1"/>
    </source>
</evidence>
<sequence>MATVLSTPAATASIPSAVSQSPSKKRAAESPASPSMTLAAAKKTLSSLKLPSKGKGATQSEYVRFKSLLLKDAKARGDKDTTDNITKIAKEAWKNVQYQTPPSADELDTKTDETSSSGDDVQRYLRLKGVMLKEEREMQAKFDAEAKAYCTAFVTSASSYLQWCLIEATEENQQPLLEAMKLVKGQYLPFHFRTYRVDDTPALNALRETLEQLKEFKKLKDERALLAKLQNATEEGLKLHVKEHIRLLAQTAELEKLKKNKAVEDEKQREADGRELAKADDIQDEITRALKKQMKYGSLNNKHSATRISYTKGGVSHKVFAKAFGVPVGTKQATIDGSEVGETYLRYGASLKCTEVKVKLVGDELVAQTSFFMDK</sequence>
<organism evidence="2 3">
    <name type="scientific">Skeletonema marinoi</name>
    <dbReference type="NCBI Taxonomy" id="267567"/>
    <lineage>
        <taxon>Eukaryota</taxon>
        <taxon>Sar</taxon>
        <taxon>Stramenopiles</taxon>
        <taxon>Ochrophyta</taxon>
        <taxon>Bacillariophyta</taxon>
        <taxon>Coscinodiscophyceae</taxon>
        <taxon>Thalassiosirophycidae</taxon>
        <taxon>Thalassiosirales</taxon>
        <taxon>Skeletonemataceae</taxon>
        <taxon>Skeletonema</taxon>
        <taxon>Skeletonema marinoi-dohrnii complex</taxon>
    </lineage>
</organism>
<gene>
    <name evidence="2" type="ORF">QTG54_007045</name>
</gene>
<dbReference type="AlphaFoldDB" id="A0AAD8YBG8"/>
<comment type="caution">
    <text evidence="2">The sequence shown here is derived from an EMBL/GenBank/DDBJ whole genome shotgun (WGS) entry which is preliminary data.</text>
</comment>
<accession>A0AAD8YBG8</accession>
<dbReference type="EMBL" id="JATAAI010000011">
    <property type="protein sequence ID" value="KAK1742480.1"/>
    <property type="molecule type" value="Genomic_DNA"/>
</dbReference>
<evidence type="ECO:0000256" key="1">
    <source>
        <dbReference type="SAM" id="MobiDB-lite"/>
    </source>
</evidence>
<dbReference type="Proteomes" id="UP001224775">
    <property type="component" value="Unassembled WGS sequence"/>
</dbReference>
<keyword evidence="3" id="KW-1185">Reference proteome</keyword>
<evidence type="ECO:0000313" key="3">
    <source>
        <dbReference type="Proteomes" id="UP001224775"/>
    </source>
</evidence>
<reference evidence="2" key="1">
    <citation type="submission" date="2023-06" db="EMBL/GenBank/DDBJ databases">
        <title>Survivors Of The Sea: Transcriptome response of Skeletonema marinoi to long-term dormancy.</title>
        <authorList>
            <person name="Pinder M.I.M."/>
            <person name="Kourtchenko O."/>
            <person name="Robertson E.K."/>
            <person name="Larsson T."/>
            <person name="Maumus F."/>
            <person name="Osuna-Cruz C.M."/>
            <person name="Vancaester E."/>
            <person name="Stenow R."/>
            <person name="Vandepoele K."/>
            <person name="Ploug H."/>
            <person name="Bruchert V."/>
            <person name="Godhe A."/>
            <person name="Topel M."/>
        </authorList>
    </citation>
    <scope>NUCLEOTIDE SEQUENCE</scope>
    <source>
        <strain evidence="2">R05AC</strain>
    </source>
</reference>